<evidence type="ECO:0000256" key="3">
    <source>
        <dbReference type="ARBA" id="ARBA00022729"/>
    </source>
</evidence>
<dbReference type="GO" id="GO:0030313">
    <property type="term" value="C:cell envelope"/>
    <property type="evidence" value="ECO:0007669"/>
    <property type="project" value="UniProtKB-SubCell"/>
</dbReference>
<dbReference type="PANTHER" id="PTHR46847:SF1">
    <property type="entry name" value="D-ALLOSE-BINDING PERIPLASMIC PROTEIN-RELATED"/>
    <property type="match status" value="1"/>
</dbReference>
<dbReference type="AlphaFoldDB" id="A0A1L3SPG5"/>
<dbReference type="GO" id="GO:0030246">
    <property type="term" value="F:carbohydrate binding"/>
    <property type="evidence" value="ECO:0007669"/>
    <property type="project" value="UniProtKB-ARBA"/>
</dbReference>
<proteinExistence type="inferred from homology"/>
<dbReference type="InterPro" id="IPR028082">
    <property type="entry name" value="Peripla_BP_I"/>
</dbReference>
<dbReference type="Gene3D" id="3.40.50.2300">
    <property type="match status" value="2"/>
</dbReference>
<dbReference type="Proteomes" id="UP000182840">
    <property type="component" value="Chromosome"/>
</dbReference>
<comment type="similarity">
    <text evidence="2">Belongs to the bacterial solute-binding protein 2 family.</text>
</comment>
<keyword evidence="7" id="KW-1185">Reference proteome</keyword>
<dbReference type="STRING" id="1670800.BSQ44_07860"/>
<dbReference type="Pfam" id="PF13407">
    <property type="entry name" value="Peripla_BP_4"/>
    <property type="match status" value="1"/>
</dbReference>
<dbReference type="RefSeq" id="WP_072602795.1">
    <property type="nucleotide sequence ID" value="NZ_CP018171.1"/>
</dbReference>
<name>A0A1L3SPG5_9HYPH</name>
<evidence type="ECO:0000256" key="4">
    <source>
        <dbReference type="SAM" id="SignalP"/>
    </source>
</evidence>
<evidence type="ECO:0000256" key="1">
    <source>
        <dbReference type="ARBA" id="ARBA00004196"/>
    </source>
</evidence>
<accession>A0A1L3SPG5</accession>
<comment type="subcellular location">
    <subcellularLocation>
        <location evidence="1">Cell envelope</location>
    </subcellularLocation>
</comment>
<dbReference type="SUPFAM" id="SSF53822">
    <property type="entry name" value="Periplasmic binding protein-like I"/>
    <property type="match status" value="1"/>
</dbReference>
<evidence type="ECO:0000313" key="7">
    <source>
        <dbReference type="Proteomes" id="UP000182840"/>
    </source>
</evidence>
<organism evidence="6 7">
    <name type="scientific">Aquibium oceanicum</name>
    <dbReference type="NCBI Taxonomy" id="1670800"/>
    <lineage>
        <taxon>Bacteria</taxon>
        <taxon>Pseudomonadati</taxon>
        <taxon>Pseudomonadota</taxon>
        <taxon>Alphaproteobacteria</taxon>
        <taxon>Hyphomicrobiales</taxon>
        <taxon>Phyllobacteriaceae</taxon>
        <taxon>Aquibium</taxon>
    </lineage>
</organism>
<evidence type="ECO:0000313" key="6">
    <source>
        <dbReference type="EMBL" id="APH71296.1"/>
    </source>
</evidence>
<feature type="chain" id="PRO_5012882613" evidence="4">
    <location>
        <begin position="24"/>
        <end position="378"/>
    </location>
</feature>
<dbReference type="PANTHER" id="PTHR46847">
    <property type="entry name" value="D-ALLOSE-BINDING PERIPLASMIC PROTEIN-RELATED"/>
    <property type="match status" value="1"/>
</dbReference>
<evidence type="ECO:0000259" key="5">
    <source>
        <dbReference type="Pfam" id="PF13407"/>
    </source>
</evidence>
<dbReference type="EMBL" id="CP018171">
    <property type="protein sequence ID" value="APH71296.1"/>
    <property type="molecule type" value="Genomic_DNA"/>
</dbReference>
<sequence length="378" mass="40266">MKALLSSAAAVVVLALGTQFALAGPQMVSGPGVEPECFAPWSADTKFMQWEAKPGPYRIAVVNGFVGNTWRIQMIKTAKAYAEDPAVKDKIEEFKVVSTGTDAPAQLGAIEDFINQGYDAIVTIAVAPDGFDRVIRLADKNDVVIVPFDNVLDTDKVMQVNEDQLEMGRKWGQFAVDELKAKGITSGKILEVRGLPGNSVDRDRSVGIHEVFDANGGPWDIVTVVGNWDDGTTQKVVADAISVHGEFAAVVGQGGSNGVVQALMDAKHPWVPIAGESENGFRKAIAMHSDEGLKGISIGQSPGLVAIAMKAAISALEGNVMPQLISVPLPVATYKDLKDGENFWSDLPDNFFTVNEFPPCGVNISGPAIMAKDESDVK</sequence>
<protein>
    <submittedName>
        <fullName evidence="6">Ribose ABC transporter substrate-binding protein</fullName>
    </submittedName>
</protein>
<dbReference type="KEGG" id="meso:BSQ44_07860"/>
<dbReference type="OrthoDB" id="9147297at2"/>
<dbReference type="CDD" id="cd19998">
    <property type="entry name" value="PBP1_ABC_sugar_binding-like"/>
    <property type="match status" value="1"/>
</dbReference>
<evidence type="ECO:0000256" key="2">
    <source>
        <dbReference type="ARBA" id="ARBA00007639"/>
    </source>
</evidence>
<reference evidence="7" key="1">
    <citation type="submission" date="2016-11" db="EMBL/GenBank/DDBJ databases">
        <title>Mesorhizobium oceanicum sp. nov., isolated from deep seawater in South China Sea.</title>
        <authorList>
            <person name="Fu G.-Y."/>
        </authorList>
    </citation>
    <scope>NUCLEOTIDE SEQUENCE [LARGE SCALE GENOMIC DNA]</scope>
    <source>
        <strain evidence="7">B7</strain>
    </source>
</reference>
<feature type="domain" description="Periplasmic binding protein" evidence="5">
    <location>
        <begin position="59"/>
        <end position="318"/>
    </location>
</feature>
<feature type="signal peptide" evidence="4">
    <location>
        <begin position="1"/>
        <end position="23"/>
    </location>
</feature>
<gene>
    <name evidence="6" type="ORF">BSQ44_07860</name>
</gene>
<keyword evidence="3 4" id="KW-0732">Signal</keyword>
<dbReference type="InterPro" id="IPR025997">
    <property type="entry name" value="SBP_2_dom"/>
</dbReference>